<dbReference type="PROSITE" id="PS50987">
    <property type="entry name" value="HTH_ARSR_2"/>
    <property type="match status" value="1"/>
</dbReference>
<keyword evidence="3" id="KW-0804">Transcription</keyword>
<dbReference type="InterPro" id="IPR036390">
    <property type="entry name" value="WH_DNA-bd_sf"/>
</dbReference>
<gene>
    <name evidence="5" type="ORF">A2994_00585</name>
</gene>
<dbReference type="InterPro" id="IPR051081">
    <property type="entry name" value="HTH_MetalResp_TranReg"/>
</dbReference>
<evidence type="ECO:0000256" key="3">
    <source>
        <dbReference type="ARBA" id="ARBA00023163"/>
    </source>
</evidence>
<dbReference type="InterPro" id="IPR011991">
    <property type="entry name" value="ArsR-like_HTH"/>
</dbReference>
<evidence type="ECO:0000256" key="2">
    <source>
        <dbReference type="ARBA" id="ARBA00023125"/>
    </source>
</evidence>
<dbReference type="EMBL" id="METE01000002">
    <property type="protein sequence ID" value="OGB85614.1"/>
    <property type="molecule type" value="Genomic_DNA"/>
</dbReference>
<sequence length="84" mass="9524">MSLAFKALSDPIRREILKKLKKRDLTPSELGLHFPISGPSLSHHLNILKTANLISADKQGQKIIYSLNTTVFYEILNNFLEGFK</sequence>
<dbReference type="PRINTS" id="PR00778">
    <property type="entry name" value="HTHARSR"/>
</dbReference>
<keyword evidence="1" id="KW-0805">Transcription regulation</keyword>
<dbReference type="Proteomes" id="UP000179010">
    <property type="component" value="Unassembled WGS sequence"/>
</dbReference>
<dbReference type="PANTHER" id="PTHR33154:SF33">
    <property type="entry name" value="TRANSCRIPTIONAL REPRESSOR SDPR"/>
    <property type="match status" value="1"/>
</dbReference>
<protein>
    <submittedName>
        <fullName evidence="5">ArsR family transcriptional regulator</fullName>
    </submittedName>
</protein>
<evidence type="ECO:0000259" key="4">
    <source>
        <dbReference type="PROSITE" id="PS50987"/>
    </source>
</evidence>
<dbReference type="GO" id="GO:0003700">
    <property type="term" value="F:DNA-binding transcription factor activity"/>
    <property type="evidence" value="ECO:0007669"/>
    <property type="project" value="InterPro"/>
</dbReference>
<feature type="domain" description="HTH arsR-type" evidence="4">
    <location>
        <begin position="1"/>
        <end position="84"/>
    </location>
</feature>
<dbReference type="InterPro" id="IPR036388">
    <property type="entry name" value="WH-like_DNA-bd_sf"/>
</dbReference>
<accession>A0A1F4PPN4</accession>
<proteinExistence type="predicted"/>
<dbReference type="InterPro" id="IPR001845">
    <property type="entry name" value="HTH_ArsR_DNA-bd_dom"/>
</dbReference>
<dbReference type="CDD" id="cd00090">
    <property type="entry name" value="HTH_ARSR"/>
    <property type="match status" value="1"/>
</dbReference>
<organism evidence="5 6">
    <name type="scientific">candidate division Kazan bacterium RIFCSPLOWO2_01_FULL_48_13</name>
    <dbReference type="NCBI Taxonomy" id="1798539"/>
    <lineage>
        <taxon>Bacteria</taxon>
        <taxon>Bacteria division Kazan-3B-28</taxon>
    </lineage>
</organism>
<dbReference type="NCBIfam" id="NF033789">
    <property type="entry name" value="repress_SdpR"/>
    <property type="match status" value="1"/>
</dbReference>
<evidence type="ECO:0000313" key="5">
    <source>
        <dbReference type="EMBL" id="OGB85614.1"/>
    </source>
</evidence>
<dbReference type="SMART" id="SM00418">
    <property type="entry name" value="HTH_ARSR"/>
    <property type="match status" value="1"/>
</dbReference>
<evidence type="ECO:0000313" key="6">
    <source>
        <dbReference type="Proteomes" id="UP000179010"/>
    </source>
</evidence>
<comment type="caution">
    <text evidence="5">The sequence shown here is derived from an EMBL/GenBank/DDBJ whole genome shotgun (WGS) entry which is preliminary data.</text>
</comment>
<keyword evidence="2" id="KW-0238">DNA-binding</keyword>
<name>A0A1F4PPN4_UNCK3</name>
<dbReference type="AlphaFoldDB" id="A0A1F4PPN4"/>
<dbReference type="Gene3D" id="1.10.10.10">
    <property type="entry name" value="Winged helix-like DNA-binding domain superfamily/Winged helix DNA-binding domain"/>
    <property type="match status" value="1"/>
</dbReference>
<dbReference type="PANTHER" id="PTHR33154">
    <property type="entry name" value="TRANSCRIPTIONAL REGULATOR, ARSR FAMILY"/>
    <property type="match status" value="1"/>
</dbReference>
<dbReference type="SUPFAM" id="SSF46785">
    <property type="entry name" value="Winged helix' DNA-binding domain"/>
    <property type="match status" value="1"/>
</dbReference>
<dbReference type="NCBIfam" id="NF033788">
    <property type="entry name" value="HTH_metalloreg"/>
    <property type="match status" value="1"/>
</dbReference>
<dbReference type="Pfam" id="PF01022">
    <property type="entry name" value="HTH_5"/>
    <property type="match status" value="1"/>
</dbReference>
<dbReference type="STRING" id="1798539.A2994_00585"/>
<dbReference type="GO" id="GO:0003677">
    <property type="term" value="F:DNA binding"/>
    <property type="evidence" value="ECO:0007669"/>
    <property type="project" value="UniProtKB-KW"/>
</dbReference>
<reference evidence="5 6" key="1">
    <citation type="journal article" date="2016" name="Nat. Commun.">
        <title>Thousands of microbial genomes shed light on interconnected biogeochemical processes in an aquifer system.</title>
        <authorList>
            <person name="Anantharaman K."/>
            <person name="Brown C.T."/>
            <person name="Hug L.A."/>
            <person name="Sharon I."/>
            <person name="Castelle C.J."/>
            <person name="Probst A.J."/>
            <person name="Thomas B.C."/>
            <person name="Singh A."/>
            <person name="Wilkins M.J."/>
            <person name="Karaoz U."/>
            <person name="Brodie E.L."/>
            <person name="Williams K.H."/>
            <person name="Hubbard S.S."/>
            <person name="Banfield J.F."/>
        </authorList>
    </citation>
    <scope>NUCLEOTIDE SEQUENCE [LARGE SCALE GENOMIC DNA]</scope>
</reference>
<dbReference type="InterPro" id="IPR047796">
    <property type="entry name" value="SdpR-like_repress"/>
</dbReference>
<evidence type="ECO:0000256" key="1">
    <source>
        <dbReference type="ARBA" id="ARBA00023015"/>
    </source>
</evidence>